<organism evidence="1 2">
    <name type="scientific">Panagrolaimus superbus</name>
    <dbReference type="NCBI Taxonomy" id="310955"/>
    <lineage>
        <taxon>Eukaryota</taxon>
        <taxon>Metazoa</taxon>
        <taxon>Ecdysozoa</taxon>
        <taxon>Nematoda</taxon>
        <taxon>Chromadorea</taxon>
        <taxon>Rhabditida</taxon>
        <taxon>Tylenchina</taxon>
        <taxon>Panagrolaimomorpha</taxon>
        <taxon>Panagrolaimoidea</taxon>
        <taxon>Panagrolaimidae</taxon>
        <taxon>Panagrolaimus</taxon>
    </lineage>
</organism>
<reference evidence="2" key="1">
    <citation type="submission" date="2022-11" db="UniProtKB">
        <authorList>
            <consortium name="WormBaseParasite"/>
        </authorList>
    </citation>
    <scope>IDENTIFICATION</scope>
</reference>
<keyword evidence="1" id="KW-1185">Reference proteome</keyword>
<protein>
    <submittedName>
        <fullName evidence="2">Uncharacterized protein</fullName>
    </submittedName>
</protein>
<name>A0A914XV18_9BILA</name>
<proteinExistence type="predicted"/>
<evidence type="ECO:0000313" key="1">
    <source>
        <dbReference type="Proteomes" id="UP000887577"/>
    </source>
</evidence>
<dbReference type="WBParaSite" id="PSU_v2.g10814.t1">
    <property type="protein sequence ID" value="PSU_v2.g10814.t1"/>
    <property type="gene ID" value="PSU_v2.g10814"/>
</dbReference>
<dbReference type="AlphaFoldDB" id="A0A914XV18"/>
<sequence length="77" mass="8801">MGNVTLRFTALYYNMANQNSFYFQLSDPESENITNVYINKSGDSVTFHDPIVALYYTSDLVTDEAMFLIETINNTVN</sequence>
<evidence type="ECO:0000313" key="2">
    <source>
        <dbReference type="WBParaSite" id="PSU_v2.g10814.t1"/>
    </source>
</evidence>
<accession>A0A914XV18</accession>
<dbReference type="Proteomes" id="UP000887577">
    <property type="component" value="Unplaced"/>
</dbReference>